<organism evidence="7 8">
    <name type="scientific">Venatoribacter cucullus</name>
    <dbReference type="NCBI Taxonomy" id="2661630"/>
    <lineage>
        <taxon>Bacteria</taxon>
        <taxon>Pseudomonadati</taxon>
        <taxon>Pseudomonadota</taxon>
        <taxon>Gammaproteobacteria</taxon>
        <taxon>Oceanospirillales</taxon>
        <taxon>Oceanospirillaceae</taxon>
        <taxon>Venatoribacter</taxon>
    </lineage>
</organism>
<dbReference type="PANTHER" id="PTHR42953">
    <property type="entry name" value="HIGH-AFFINITY ZINC UPTAKE SYSTEM PROTEIN ZNUA-RELATED"/>
    <property type="match status" value="1"/>
</dbReference>
<evidence type="ECO:0000256" key="1">
    <source>
        <dbReference type="ARBA" id="ARBA00011028"/>
    </source>
</evidence>
<sequence>MAKALGYNVAILRQESPDTMKNFSLMIGAVCGCLLAVLPVQAADQDLQVLASVHPLGLVAASVVPEPQLQVLLPLGMTPHDFSLKPSDIERIRQADVVLWSGAVAEPYLSGFVGRWPQQVWIDASAGQQPAADVTHAAAHDDHEHNDHDHNAHQPDEQHNDHEPAGQEQHAHHHDGFADPHWWLNPQRMIHTQQQLAAALQQDASPFAAAVTQQLAASARVLEPLQDRGFFVFHRAWDHWVEQFGLNQVGAFTLSPEYKPGARTLQSMRAQLQRGEVVCVFSEPEFSPALVDAVVKGLAVKRAELDPLAQHIPIGADGYVRYLADLTGRFATCLKP</sequence>
<dbReference type="PANTHER" id="PTHR42953:SF3">
    <property type="entry name" value="HIGH-AFFINITY ZINC UPTAKE SYSTEM PROTEIN ZNUA"/>
    <property type="match status" value="1"/>
</dbReference>
<dbReference type="Proteomes" id="UP000596074">
    <property type="component" value="Chromosome"/>
</dbReference>
<keyword evidence="5" id="KW-0864">Zinc transport</keyword>
<dbReference type="SUPFAM" id="SSF53807">
    <property type="entry name" value="Helical backbone' metal receptor"/>
    <property type="match status" value="1"/>
</dbReference>
<keyword evidence="5" id="KW-0862">Zinc</keyword>
<dbReference type="Pfam" id="PF01297">
    <property type="entry name" value="ZnuA"/>
    <property type="match status" value="1"/>
</dbReference>
<keyword evidence="8" id="KW-1185">Reference proteome</keyword>
<dbReference type="InterPro" id="IPR050492">
    <property type="entry name" value="Bact_metal-bind_prot9"/>
</dbReference>
<feature type="region of interest" description="Disordered" evidence="6">
    <location>
        <begin position="125"/>
        <end position="178"/>
    </location>
</feature>
<dbReference type="InterPro" id="IPR006127">
    <property type="entry name" value="ZnuA-like"/>
</dbReference>
<proteinExistence type="inferred from homology"/>
<dbReference type="Gene3D" id="3.40.50.1980">
    <property type="entry name" value="Nitrogenase molybdenum iron protein domain"/>
    <property type="match status" value="2"/>
</dbReference>
<accession>A0A9X7YMI9</accession>
<keyword evidence="4" id="KW-0732">Signal</keyword>
<evidence type="ECO:0000313" key="7">
    <source>
        <dbReference type="EMBL" id="QQD23023.1"/>
    </source>
</evidence>
<dbReference type="KEGG" id="vcw:GJQ55_00375"/>
<evidence type="ECO:0000256" key="6">
    <source>
        <dbReference type="SAM" id="MobiDB-lite"/>
    </source>
</evidence>
<dbReference type="AlphaFoldDB" id="A0A9X7YMI9"/>
<evidence type="ECO:0000256" key="5">
    <source>
        <dbReference type="ARBA" id="ARBA00022906"/>
    </source>
</evidence>
<dbReference type="EMBL" id="CP046056">
    <property type="protein sequence ID" value="QQD23023.1"/>
    <property type="molecule type" value="Genomic_DNA"/>
</dbReference>
<reference evidence="7 8" key="1">
    <citation type="submission" date="2019-11" db="EMBL/GenBank/DDBJ databases">
        <title>Venatorbacter sp. nov. a predator of Campylobacter and other Gram-negative bacteria.</title>
        <authorList>
            <person name="Saeedi A."/>
            <person name="Cummings N.J."/>
            <person name="Connerton I.F."/>
            <person name="Connerton P.L."/>
        </authorList>
    </citation>
    <scope>NUCLEOTIDE SEQUENCE [LARGE SCALE GENOMIC DNA]</scope>
    <source>
        <strain evidence="7">XL5</strain>
    </source>
</reference>
<evidence type="ECO:0000256" key="4">
    <source>
        <dbReference type="ARBA" id="ARBA00022729"/>
    </source>
</evidence>
<keyword evidence="5" id="KW-0406">Ion transport</keyword>
<feature type="compositionally biased region" description="Basic and acidic residues" evidence="6">
    <location>
        <begin position="138"/>
        <end position="165"/>
    </location>
</feature>
<name>A0A9X7YMI9_9GAMM</name>
<protein>
    <recommendedName>
        <fullName evidence="2">High-affinity zinc uptake system protein ZnuA</fullName>
    </recommendedName>
</protein>
<gene>
    <name evidence="7" type="ORF">GJQ55_00375</name>
</gene>
<dbReference type="PROSITE" id="PS51257">
    <property type="entry name" value="PROKAR_LIPOPROTEIN"/>
    <property type="match status" value="1"/>
</dbReference>
<keyword evidence="3" id="KW-0813">Transport</keyword>
<evidence type="ECO:0000256" key="3">
    <source>
        <dbReference type="ARBA" id="ARBA00022448"/>
    </source>
</evidence>
<evidence type="ECO:0000256" key="2">
    <source>
        <dbReference type="ARBA" id="ARBA00015915"/>
    </source>
</evidence>
<dbReference type="GO" id="GO:0006829">
    <property type="term" value="P:zinc ion transport"/>
    <property type="evidence" value="ECO:0007669"/>
    <property type="project" value="UniProtKB-KW"/>
</dbReference>
<evidence type="ECO:0000313" key="8">
    <source>
        <dbReference type="Proteomes" id="UP000596074"/>
    </source>
</evidence>
<comment type="similarity">
    <text evidence="1">Belongs to the bacterial solute-binding protein 9 family.</text>
</comment>
<dbReference type="GO" id="GO:0046872">
    <property type="term" value="F:metal ion binding"/>
    <property type="evidence" value="ECO:0007669"/>
    <property type="project" value="InterPro"/>
</dbReference>